<dbReference type="GO" id="GO:0005634">
    <property type="term" value="C:nucleus"/>
    <property type="evidence" value="ECO:0007669"/>
    <property type="project" value="TreeGrafter"/>
</dbReference>
<dbReference type="EMBL" id="KI965474">
    <property type="protein sequence ID" value="EUD66073.1"/>
    <property type="molecule type" value="Genomic_DNA"/>
</dbReference>
<dbReference type="Pfam" id="PF08553">
    <property type="entry name" value="VID27"/>
    <property type="match status" value="1"/>
</dbReference>
<dbReference type="AlphaFoldDB" id="W7A459"/>
<name>W7A459_9APIC</name>
<feature type="domain" description="Vacuolar import/degradation Vid27 C-terminal" evidence="2">
    <location>
        <begin position="576"/>
        <end position="863"/>
    </location>
</feature>
<evidence type="ECO:0000259" key="2">
    <source>
        <dbReference type="Pfam" id="PF08553"/>
    </source>
</evidence>
<accession>W7A459</accession>
<dbReference type="PANTHER" id="PTHR31913:SF0">
    <property type="entry name" value="VACUOLAR IMPORT AND DEGRADATION PROTEIN 27"/>
    <property type="match status" value="1"/>
</dbReference>
<dbReference type="GO" id="GO:0005737">
    <property type="term" value="C:cytoplasm"/>
    <property type="evidence" value="ECO:0007669"/>
    <property type="project" value="TreeGrafter"/>
</dbReference>
<sequence length="871" mass="99989">MLFNKLFKKKTELEVDVYLIRDEQCTPHMLDCKLYVNKRGKGRGSDDEVVIWNSSKKLTLNEDSIHDFKYHELDMCQFKYIKNGLVEEYGLVFSKVENMYYFFKYIMLSYLKGNIVLCRRVNLFTYEEPVKVPYKKDHLGLLTFNTAKCEHLLVVLAPERSPLAEGERSRLDVACQHLYEELTMENVRELYKRNRVFLIYVLNSFNDLYLSRESIGIHVHRYLVNSLFRFFEYKALYEGGDRYEEYFAEGYFPEEGSLKREERNVVILGDPSPGTVEAAAQADSYHGMEAIQIVDDELGSLDRAVEDEIEMERKGEKRSEKMGKQKRGKRAKGMKPSEGKRQTEGQTHTEGQTPTDGQTDEGPENELTAQLHRMSEKFLLILESEDVFIDHIRGILIYRQDFQNDIVSIKRNFVETHARGAATMEVATGATTGAATEVATEAVAAPTDAEFRTGESSPKGGFVLLSESDAAGKSNADEKSNASDTSDLSDVTKLDGGYPRHRTSDTDGMKYKFVNTSGKLSFVLRQNHIPQRRKRKVKLNRKGYSSEREINYDDVRNDLNIYTFDEYGKEKKIYNSGEEIFRFKNEQCVPKSIHLNDEQGNKILFLNEKNDKHLFIFDTNKEKIVKKWDTEIVPISELIKREENVYCGYNKKSLYFVDTRVKSCVQNALLYGRSTPDIEQATVDNKGRIILTNAKGEIKYYDGKINKDNVLKKSKNVLLCANDIVHLCTTSDGVYSIVTCQKSVVICENSIRSCSLFDRVIKREERLEQNKFLLQIHYVDVFTYNLGDYKFEKSTVSSDNSLVFTLSAKFYVVWNLRDVLNGSISYVIKKAAEEISDISYFNFSDVQGVLVATENSLKSKKITSVGKLQMG</sequence>
<evidence type="ECO:0000256" key="1">
    <source>
        <dbReference type="SAM" id="MobiDB-lite"/>
    </source>
</evidence>
<dbReference type="VEuPathDB" id="PlasmoDB:C922_03543"/>
<dbReference type="PANTHER" id="PTHR31913">
    <property type="entry name" value="VACUOLAR IMPORT AND DEGRADATION PROTEIN 27"/>
    <property type="match status" value="1"/>
</dbReference>
<dbReference type="GeneID" id="20038817"/>
<gene>
    <name evidence="3" type="ORF">C922_03543</name>
</gene>
<organism evidence="3 4">
    <name type="scientific">Plasmodium inui San Antonio 1</name>
    <dbReference type="NCBI Taxonomy" id="1237626"/>
    <lineage>
        <taxon>Eukaryota</taxon>
        <taxon>Sar</taxon>
        <taxon>Alveolata</taxon>
        <taxon>Apicomplexa</taxon>
        <taxon>Aconoidasida</taxon>
        <taxon>Haemosporida</taxon>
        <taxon>Plasmodiidae</taxon>
        <taxon>Plasmodium</taxon>
        <taxon>Plasmodium (Plasmodium)</taxon>
    </lineage>
</organism>
<dbReference type="Proteomes" id="UP000030640">
    <property type="component" value="Unassembled WGS sequence"/>
</dbReference>
<feature type="region of interest" description="Disordered" evidence="1">
    <location>
        <begin position="309"/>
        <end position="363"/>
    </location>
</feature>
<evidence type="ECO:0000313" key="3">
    <source>
        <dbReference type="EMBL" id="EUD66073.1"/>
    </source>
</evidence>
<protein>
    <recommendedName>
        <fullName evidence="2">Vacuolar import/degradation Vid27 C-terminal domain-containing protein</fullName>
    </recommendedName>
</protein>
<dbReference type="InterPro" id="IPR036322">
    <property type="entry name" value="WD40_repeat_dom_sf"/>
</dbReference>
<feature type="compositionally biased region" description="Low complexity" evidence="1">
    <location>
        <begin position="344"/>
        <end position="355"/>
    </location>
</feature>
<feature type="region of interest" description="Disordered" evidence="1">
    <location>
        <begin position="473"/>
        <end position="504"/>
    </location>
</feature>
<reference evidence="3 4" key="1">
    <citation type="submission" date="2013-02" db="EMBL/GenBank/DDBJ databases">
        <title>The Genome Sequence of Plasmodium inui San Antonio 1.</title>
        <authorList>
            <consortium name="The Broad Institute Genome Sequencing Platform"/>
            <consortium name="The Broad Institute Genome Sequencing Center for Infectious Disease"/>
            <person name="Neafsey D."/>
            <person name="Cheeseman I."/>
            <person name="Volkman S."/>
            <person name="Adams J."/>
            <person name="Walker B."/>
            <person name="Young S.K."/>
            <person name="Zeng Q."/>
            <person name="Gargeya S."/>
            <person name="Fitzgerald M."/>
            <person name="Haas B."/>
            <person name="Abouelleil A."/>
            <person name="Alvarado L."/>
            <person name="Arachchi H.M."/>
            <person name="Berlin A.M."/>
            <person name="Chapman S.B."/>
            <person name="Dewar J."/>
            <person name="Goldberg J."/>
            <person name="Griggs A."/>
            <person name="Gujja S."/>
            <person name="Hansen M."/>
            <person name="Howarth C."/>
            <person name="Imamovic A."/>
            <person name="Larimer J."/>
            <person name="McCowan C."/>
            <person name="Murphy C."/>
            <person name="Neiman D."/>
            <person name="Pearson M."/>
            <person name="Priest M."/>
            <person name="Roberts A."/>
            <person name="Saif S."/>
            <person name="Shea T."/>
            <person name="Sisk P."/>
            <person name="Sykes S."/>
            <person name="Wortman J."/>
            <person name="Nusbaum C."/>
            <person name="Birren B."/>
        </authorList>
    </citation>
    <scope>NUCLEOTIDE SEQUENCE [LARGE SCALE GENOMIC DNA]</scope>
    <source>
        <strain evidence="3 4">San Antonio 1</strain>
    </source>
</reference>
<dbReference type="SUPFAM" id="SSF50978">
    <property type="entry name" value="WD40 repeat-like"/>
    <property type="match status" value="1"/>
</dbReference>
<dbReference type="InterPro" id="IPR013863">
    <property type="entry name" value="VID27_C"/>
</dbReference>
<proteinExistence type="predicted"/>
<dbReference type="RefSeq" id="XP_008817357.1">
    <property type="nucleotide sequence ID" value="XM_008819135.1"/>
</dbReference>
<dbReference type="InterPro" id="IPR040458">
    <property type="entry name" value="Vid27"/>
</dbReference>
<feature type="compositionally biased region" description="Basic and acidic residues" evidence="1">
    <location>
        <begin position="309"/>
        <end position="323"/>
    </location>
</feature>
<dbReference type="OrthoDB" id="10251113at2759"/>
<feature type="compositionally biased region" description="Basic residues" evidence="1">
    <location>
        <begin position="324"/>
        <end position="333"/>
    </location>
</feature>
<evidence type="ECO:0000313" key="4">
    <source>
        <dbReference type="Proteomes" id="UP000030640"/>
    </source>
</evidence>
<keyword evidence="4" id="KW-1185">Reference proteome</keyword>